<feature type="domain" description="Carbohydrate-binding" evidence="2">
    <location>
        <begin position="47"/>
        <end position="194"/>
    </location>
</feature>
<gene>
    <name evidence="4" type="ORF">ACFFGH_02085</name>
</gene>
<feature type="domain" description="DUF5916" evidence="3">
    <location>
        <begin position="267"/>
        <end position="342"/>
    </location>
</feature>
<reference evidence="4 5" key="1">
    <citation type="submission" date="2024-09" db="EMBL/GenBank/DDBJ databases">
        <authorList>
            <person name="Sun Q."/>
            <person name="Mori K."/>
        </authorList>
    </citation>
    <scope>NUCLEOTIDE SEQUENCE [LARGE SCALE GENOMIC DNA]</scope>
    <source>
        <strain evidence="4 5">KCTC 23076</strain>
    </source>
</reference>
<evidence type="ECO:0000259" key="2">
    <source>
        <dbReference type="Pfam" id="PF06452"/>
    </source>
</evidence>
<evidence type="ECO:0000256" key="1">
    <source>
        <dbReference type="SAM" id="SignalP"/>
    </source>
</evidence>
<feature type="signal peptide" evidence="1">
    <location>
        <begin position="1"/>
        <end position="31"/>
    </location>
</feature>
<name>A0ABV6RI22_9GAMM</name>
<keyword evidence="5" id="KW-1185">Reference proteome</keyword>
<evidence type="ECO:0000259" key="3">
    <source>
        <dbReference type="Pfam" id="PF19313"/>
    </source>
</evidence>
<dbReference type="Gene3D" id="2.60.40.1190">
    <property type="match status" value="1"/>
</dbReference>
<protein>
    <submittedName>
        <fullName evidence="4">DUF5916 domain-containing protein</fullName>
    </submittedName>
</protein>
<evidence type="ECO:0000313" key="5">
    <source>
        <dbReference type="Proteomes" id="UP001589896"/>
    </source>
</evidence>
<keyword evidence="1" id="KW-0732">Signal</keyword>
<proteinExistence type="predicted"/>
<organism evidence="4 5">
    <name type="scientific">Lysobacter korlensis</name>
    <dbReference type="NCBI Taxonomy" id="553636"/>
    <lineage>
        <taxon>Bacteria</taxon>
        <taxon>Pseudomonadati</taxon>
        <taxon>Pseudomonadota</taxon>
        <taxon>Gammaproteobacteria</taxon>
        <taxon>Lysobacterales</taxon>
        <taxon>Lysobacteraceae</taxon>
        <taxon>Lysobacter</taxon>
    </lineage>
</organism>
<accession>A0ABV6RI22</accession>
<dbReference type="Pfam" id="PF06452">
    <property type="entry name" value="CBM9_1"/>
    <property type="match status" value="1"/>
</dbReference>
<dbReference type="Proteomes" id="UP001589896">
    <property type="component" value="Unassembled WGS sequence"/>
</dbReference>
<evidence type="ECO:0000313" key="4">
    <source>
        <dbReference type="EMBL" id="MFC0676642.1"/>
    </source>
</evidence>
<dbReference type="SUPFAM" id="SSF49344">
    <property type="entry name" value="CBD9-like"/>
    <property type="match status" value="1"/>
</dbReference>
<comment type="caution">
    <text evidence="4">The sequence shown here is derived from an EMBL/GenBank/DDBJ whole genome shotgun (WGS) entry which is preliminary data.</text>
</comment>
<dbReference type="InterPro" id="IPR010502">
    <property type="entry name" value="Carb-bd_dom_fam9"/>
</dbReference>
<sequence length="742" mass="81990">MPLLTSFRGPVRAAAVSASLYAACVAAPLRAADGPVVAPRVDADIVVDGQLDEAAWQQATQVELAYEIQPGDNRDAAVATTAYIAYTDDALLVAFDARDPDPAKIRAFLRDRDSLYRDDFAGIMLDTFDDQRRAYEFFVNPLGVQADLVKDEASGHEDDAWDGLWTSAAQITDSGYRVEMRIPFATLRFRPADGARRWGVRFLRVRPREHRYLYADHRIERGARCDLCTMRKLEGFAGIRQGRGLEITPTLTVAHAQTRDGADWRSDGTQIEPGVDVAWTPSPNLTLSATLNPDFSQVESDSAQLDLNTSFALFFPEKRPFFLEAADTFNTPLQVLYTRQIADPDVGVRVTGRLGSNAYGAVLARDAVTQLLIPGALGSRFRLLDQASDAAFARFRHDFDGQASLGAVMSLRSGDEYRNALAGFDGRWQRGSHSLSGQWLRSDSRYPGEIALDDAAPAGDALVARYNFGNREWNAHLHHTRIDPGFRADLGFISQVGFDRSVAGANRHWYGADGAAITRVTVGGDWDITHRSDGQVLEREVEASVGVRGPRQSAAQVGAGTRERFWNGRMFDETFRSLYLEATPWAGVRTELFAQTGTQLDLRASRLGDYTQIGAELGLDIGRGINVSLDGNVQTLERDGGTAFRAVVLDSRASWQLDPRQRLRLSVQASEVERDQALYTTAVERRSREIAAQLLYSYKLNPRTAAYLGYSHGGYADDDQVRLADRDRGVFLKLSYAWQPGG</sequence>
<dbReference type="InterPro" id="IPR045670">
    <property type="entry name" value="DUF5916"/>
</dbReference>
<dbReference type="Pfam" id="PF19313">
    <property type="entry name" value="DUF5916"/>
    <property type="match status" value="1"/>
</dbReference>
<feature type="chain" id="PRO_5046005267" evidence="1">
    <location>
        <begin position="32"/>
        <end position="742"/>
    </location>
</feature>
<dbReference type="RefSeq" id="WP_386664386.1">
    <property type="nucleotide sequence ID" value="NZ_JBHLTG010000001.1"/>
</dbReference>
<dbReference type="EMBL" id="JBHLTG010000001">
    <property type="protein sequence ID" value="MFC0676642.1"/>
    <property type="molecule type" value="Genomic_DNA"/>
</dbReference>
<dbReference type="CDD" id="cd09618">
    <property type="entry name" value="CBM9_like_2"/>
    <property type="match status" value="1"/>
</dbReference>